<evidence type="ECO:0000256" key="6">
    <source>
        <dbReference type="ARBA" id="ARBA00023004"/>
    </source>
</evidence>
<evidence type="ECO:0000313" key="13">
    <source>
        <dbReference type="EMBL" id="CAB4835418.1"/>
    </source>
</evidence>
<dbReference type="EMBL" id="CAFABK010000135">
    <property type="protein sequence ID" value="CAB4835418.1"/>
    <property type="molecule type" value="Genomic_DNA"/>
</dbReference>
<feature type="transmembrane region" description="Helical" evidence="11">
    <location>
        <begin position="116"/>
        <end position="137"/>
    </location>
</feature>
<keyword evidence="8 11" id="KW-0472">Membrane</keyword>
<feature type="region of interest" description="Disordered" evidence="10">
    <location>
        <begin position="238"/>
        <end position="258"/>
    </location>
</feature>
<dbReference type="PROSITE" id="PS51296">
    <property type="entry name" value="RIESKE"/>
    <property type="match status" value="1"/>
</dbReference>
<dbReference type="PRINTS" id="PR00162">
    <property type="entry name" value="RIESKE"/>
</dbReference>
<dbReference type="PANTHER" id="PTHR39157:SF1">
    <property type="entry name" value="DOXX FAMILY PROTEIN"/>
    <property type="match status" value="1"/>
</dbReference>
<evidence type="ECO:0000256" key="5">
    <source>
        <dbReference type="ARBA" id="ARBA00022989"/>
    </source>
</evidence>
<evidence type="ECO:0000259" key="12">
    <source>
        <dbReference type="PROSITE" id="PS51296"/>
    </source>
</evidence>
<evidence type="ECO:0000256" key="10">
    <source>
        <dbReference type="SAM" id="MobiDB-lite"/>
    </source>
</evidence>
<protein>
    <submittedName>
        <fullName evidence="13">Unannotated protein</fullName>
    </submittedName>
</protein>
<evidence type="ECO:0000256" key="7">
    <source>
        <dbReference type="ARBA" id="ARBA00023014"/>
    </source>
</evidence>
<evidence type="ECO:0000256" key="3">
    <source>
        <dbReference type="ARBA" id="ARBA00022714"/>
    </source>
</evidence>
<dbReference type="Pfam" id="PF07681">
    <property type="entry name" value="DoxX"/>
    <property type="match status" value="1"/>
</dbReference>
<dbReference type="AlphaFoldDB" id="A0A6J7ASL3"/>
<dbReference type="PANTHER" id="PTHR39157">
    <property type="entry name" value="INTEGRAL MEMBRANE PROTEIN-RELATED"/>
    <property type="match status" value="1"/>
</dbReference>
<keyword evidence="4" id="KW-0479">Metal-binding</keyword>
<evidence type="ECO:0000256" key="8">
    <source>
        <dbReference type="ARBA" id="ARBA00023136"/>
    </source>
</evidence>
<gene>
    <name evidence="13" type="ORF">UFOPK3204_01756</name>
</gene>
<dbReference type="CDD" id="cd03467">
    <property type="entry name" value="Rieske"/>
    <property type="match status" value="1"/>
</dbReference>
<keyword evidence="6" id="KW-0408">Iron</keyword>
<dbReference type="InterPro" id="IPR005805">
    <property type="entry name" value="Rieske_Fe-S_prot_C"/>
</dbReference>
<feature type="transmembrane region" description="Helical" evidence="11">
    <location>
        <begin position="25"/>
        <end position="45"/>
    </location>
</feature>
<feature type="domain" description="Rieske" evidence="12">
    <location>
        <begin position="285"/>
        <end position="356"/>
    </location>
</feature>
<name>A0A6J7ASL3_9ZZZZ</name>
<dbReference type="Pfam" id="PF00355">
    <property type="entry name" value="Rieske"/>
    <property type="match status" value="1"/>
</dbReference>
<keyword evidence="3" id="KW-0001">2Fe-2S</keyword>
<comment type="subcellular location">
    <subcellularLocation>
        <location evidence="1">Membrane</location>
        <topology evidence="1">Multi-pass membrane protein</topology>
    </subcellularLocation>
</comment>
<keyword evidence="5 11" id="KW-1133">Transmembrane helix</keyword>
<evidence type="ECO:0000256" key="9">
    <source>
        <dbReference type="ARBA" id="ARBA00023157"/>
    </source>
</evidence>
<feature type="transmembrane region" description="Helical" evidence="11">
    <location>
        <begin position="89"/>
        <end position="109"/>
    </location>
</feature>
<dbReference type="InterPro" id="IPR032808">
    <property type="entry name" value="DoxX"/>
</dbReference>
<dbReference type="Gene3D" id="2.102.10.10">
    <property type="entry name" value="Rieske [2Fe-2S] iron-sulphur domain"/>
    <property type="match status" value="1"/>
</dbReference>
<reference evidence="13" key="1">
    <citation type="submission" date="2020-05" db="EMBL/GenBank/DDBJ databases">
        <authorList>
            <person name="Chiriac C."/>
            <person name="Salcher M."/>
            <person name="Ghai R."/>
            <person name="Kavagutti S V."/>
        </authorList>
    </citation>
    <scope>NUCLEOTIDE SEQUENCE</scope>
</reference>
<dbReference type="SUPFAM" id="SSF50022">
    <property type="entry name" value="ISP domain"/>
    <property type="match status" value="1"/>
</dbReference>
<evidence type="ECO:0000256" key="4">
    <source>
        <dbReference type="ARBA" id="ARBA00022723"/>
    </source>
</evidence>
<dbReference type="GO" id="GO:0051537">
    <property type="term" value="F:2 iron, 2 sulfur cluster binding"/>
    <property type="evidence" value="ECO:0007669"/>
    <property type="project" value="UniProtKB-KW"/>
</dbReference>
<dbReference type="InterPro" id="IPR017941">
    <property type="entry name" value="Rieske_2Fe-2S"/>
</dbReference>
<evidence type="ECO:0000256" key="2">
    <source>
        <dbReference type="ARBA" id="ARBA00022692"/>
    </source>
</evidence>
<dbReference type="GO" id="GO:0046872">
    <property type="term" value="F:metal ion binding"/>
    <property type="evidence" value="ECO:0007669"/>
    <property type="project" value="UniProtKB-KW"/>
</dbReference>
<organism evidence="13">
    <name type="scientific">freshwater metagenome</name>
    <dbReference type="NCBI Taxonomy" id="449393"/>
    <lineage>
        <taxon>unclassified sequences</taxon>
        <taxon>metagenomes</taxon>
        <taxon>ecological metagenomes</taxon>
    </lineage>
</organism>
<keyword evidence="2 11" id="KW-0812">Transmembrane</keyword>
<accession>A0A6J7ASL3</accession>
<keyword evidence="7" id="KW-0411">Iron-sulfur</keyword>
<keyword evidence="9" id="KW-1015">Disulfide bond</keyword>
<proteinExistence type="predicted"/>
<dbReference type="GO" id="GO:0016020">
    <property type="term" value="C:membrane"/>
    <property type="evidence" value="ECO:0007669"/>
    <property type="project" value="UniProtKB-SubCell"/>
</dbReference>
<sequence length="357" mass="36627">MSSTRRTATVQKTQSVPSTSKVRQVGWVLLPLRIFLGATMIYAGLLKFFDSSYLDPNSPSGVQSQMLASAATSPISALVTFTAGHATLFGLTIALGELAVGLGILLGLWTRVAALGGLLLSFSFLLTVSWGVTPYFFGPDIVFLFAFTPLLIGGDGGLLSLNAIIKNATRRQMRLAVPAPAIESEQTKAEVDRRTVIRTGVIAGTIGAGAIALGAVGRMFAGSGSDSVTAAGAAANLPTTQSPMTAPTGAPAGPPKGGVPIANASSVAVGTVTAFTDPKTNSASFLLQPKAGTYLAYNGACTHQGCTCGYDQPSNQFRCPCHGAVFDGDTGDVLRGPAKRPLEQISVVESGGVIYAV</sequence>
<evidence type="ECO:0000256" key="1">
    <source>
        <dbReference type="ARBA" id="ARBA00004141"/>
    </source>
</evidence>
<evidence type="ECO:0000256" key="11">
    <source>
        <dbReference type="SAM" id="Phobius"/>
    </source>
</evidence>
<feature type="transmembrane region" description="Helical" evidence="11">
    <location>
        <begin position="143"/>
        <end position="165"/>
    </location>
</feature>
<dbReference type="InterPro" id="IPR036922">
    <property type="entry name" value="Rieske_2Fe-2S_sf"/>
</dbReference>